<reference evidence="2 3" key="1">
    <citation type="submission" date="2016-11" db="EMBL/GenBank/DDBJ databases">
        <authorList>
            <person name="Jaros S."/>
            <person name="Januszkiewicz K."/>
            <person name="Wedrychowicz H."/>
        </authorList>
    </citation>
    <scope>NUCLEOTIDE SEQUENCE [LARGE SCALE GENOMIC DNA]</scope>
    <source>
        <strain evidence="2 3">DSM 27063</strain>
    </source>
</reference>
<evidence type="ECO:0000256" key="1">
    <source>
        <dbReference type="SAM" id="MobiDB-lite"/>
    </source>
</evidence>
<dbReference type="AlphaFoldDB" id="A0A1M6H6F5"/>
<feature type="compositionally biased region" description="Basic and acidic residues" evidence="1">
    <location>
        <begin position="116"/>
        <end position="126"/>
    </location>
</feature>
<accession>A0A1M6H6F5</accession>
<dbReference type="RefSeq" id="WP_073168823.1">
    <property type="nucleotide sequence ID" value="NZ_FQZE01000012.1"/>
</dbReference>
<dbReference type="EMBL" id="FQZE01000012">
    <property type="protein sequence ID" value="SHJ17760.1"/>
    <property type="molecule type" value="Genomic_DNA"/>
</dbReference>
<proteinExistence type="predicted"/>
<evidence type="ECO:0000313" key="2">
    <source>
        <dbReference type="EMBL" id="SHJ17760.1"/>
    </source>
</evidence>
<gene>
    <name evidence="2" type="ORF">SAMN05444280_112102</name>
</gene>
<dbReference type="PROSITE" id="PS51257">
    <property type="entry name" value="PROKAR_LIPOPROTEIN"/>
    <property type="match status" value="1"/>
</dbReference>
<dbReference type="OrthoDB" id="1118652at2"/>
<name>A0A1M6H6F5_9BACT</name>
<evidence type="ECO:0000313" key="3">
    <source>
        <dbReference type="Proteomes" id="UP000184050"/>
    </source>
</evidence>
<dbReference type="Proteomes" id="UP000184050">
    <property type="component" value="Unassembled WGS sequence"/>
</dbReference>
<sequence>MKRLILLGFLGILLFGCNNTTQQKGNETAEKSATVYSVDDLLANAAELEGEEVTVKGTVMHVCKQGGGRCFLMGSNEDTNIRVEAGEKIGAFSQEQMGSDLTISGIFKEVRTEADAHNPEGEHGEGEDHEDDADTEEAHRVIAEAQDTSEVVYFIDGLTIVKEEI</sequence>
<feature type="region of interest" description="Disordered" evidence="1">
    <location>
        <begin position="116"/>
        <end position="136"/>
    </location>
</feature>
<organism evidence="2 3">
    <name type="scientific">Tangfeifania diversioriginum</name>
    <dbReference type="NCBI Taxonomy" id="1168035"/>
    <lineage>
        <taxon>Bacteria</taxon>
        <taxon>Pseudomonadati</taxon>
        <taxon>Bacteroidota</taxon>
        <taxon>Bacteroidia</taxon>
        <taxon>Marinilabiliales</taxon>
        <taxon>Prolixibacteraceae</taxon>
        <taxon>Tangfeifania</taxon>
    </lineage>
</organism>
<keyword evidence="3" id="KW-1185">Reference proteome</keyword>
<evidence type="ECO:0008006" key="4">
    <source>
        <dbReference type="Google" id="ProtNLM"/>
    </source>
</evidence>
<protein>
    <recommendedName>
        <fullName evidence="4">DUF4920 domain-containing protein</fullName>
    </recommendedName>
</protein>